<feature type="domain" description="CtsR C-terminal dimerization" evidence="9">
    <location>
        <begin position="83"/>
        <end position="148"/>
    </location>
</feature>
<evidence type="ECO:0000256" key="7">
    <source>
        <dbReference type="PIRNR" id="PIRNR010607"/>
    </source>
</evidence>
<dbReference type="KEGG" id="aacx:DEACI_0689"/>
<dbReference type="Proteomes" id="UP000836597">
    <property type="component" value="Chromosome"/>
</dbReference>
<dbReference type="EMBL" id="CDGJ01000066">
    <property type="protein sequence ID" value="CEJ07815.1"/>
    <property type="molecule type" value="Genomic_DNA"/>
</dbReference>
<evidence type="ECO:0000256" key="2">
    <source>
        <dbReference type="ARBA" id="ARBA00014129"/>
    </source>
</evidence>
<dbReference type="GO" id="GO:0006355">
    <property type="term" value="P:regulation of DNA-templated transcription"/>
    <property type="evidence" value="ECO:0007669"/>
    <property type="project" value="UniProtKB-UniRule"/>
</dbReference>
<keyword evidence="4 7" id="KW-0805">Transcription regulation</keyword>
<proteinExistence type="inferred from homology"/>
<protein>
    <recommendedName>
        <fullName evidence="2 7">Transcriptional regulator CtsR</fullName>
    </recommendedName>
</protein>
<dbReference type="InterPro" id="IPR008463">
    <property type="entry name" value="CtsR"/>
</dbReference>
<organism evidence="10">
    <name type="scientific">Acididesulfobacillus acetoxydans</name>
    <dbReference type="NCBI Taxonomy" id="1561005"/>
    <lineage>
        <taxon>Bacteria</taxon>
        <taxon>Bacillati</taxon>
        <taxon>Bacillota</taxon>
        <taxon>Clostridia</taxon>
        <taxon>Eubacteriales</taxon>
        <taxon>Peptococcaceae</taxon>
        <taxon>Acididesulfobacillus</taxon>
    </lineage>
</organism>
<dbReference type="InterPro" id="IPR040465">
    <property type="entry name" value="CtsR_N"/>
</dbReference>
<dbReference type="InterPro" id="IPR041908">
    <property type="entry name" value="CtsR_C_sf"/>
</dbReference>
<gene>
    <name evidence="10" type="ORF">DEACI_0689</name>
    <name evidence="11" type="ORF">DEACI_2281</name>
</gene>
<reference evidence="11" key="1">
    <citation type="submission" date="2014-11" db="EMBL/GenBank/DDBJ databases">
        <authorList>
            <person name="Hornung B.V."/>
        </authorList>
    </citation>
    <scope>NUCLEOTIDE SEQUENCE</scope>
    <source>
        <strain evidence="11">INE</strain>
    </source>
</reference>
<dbReference type="GO" id="GO:0003677">
    <property type="term" value="F:DNA binding"/>
    <property type="evidence" value="ECO:0007669"/>
    <property type="project" value="UniProtKB-UniRule"/>
</dbReference>
<keyword evidence="12" id="KW-1185">Reference proteome</keyword>
<reference evidence="10" key="2">
    <citation type="submission" date="2020-01" db="EMBL/GenBank/DDBJ databases">
        <authorList>
            <person name="Hornung B."/>
        </authorList>
    </citation>
    <scope>NUCLEOTIDE SEQUENCE</scope>
    <source>
        <strain evidence="10">PacBioINE</strain>
    </source>
</reference>
<dbReference type="PIRSF" id="PIRSF010607">
    <property type="entry name" value="Txn_repr_CtsR"/>
    <property type="match status" value="1"/>
</dbReference>
<evidence type="ECO:0000256" key="6">
    <source>
        <dbReference type="ARBA" id="ARBA00023163"/>
    </source>
</evidence>
<name>A0A8S0X3F1_9FIRM</name>
<dbReference type="InterPro" id="IPR041902">
    <property type="entry name" value="CtsR_N_sf"/>
</dbReference>
<keyword evidence="3 7" id="KW-0678">Repressor</keyword>
<evidence type="ECO:0000256" key="4">
    <source>
        <dbReference type="ARBA" id="ARBA00023015"/>
    </source>
</evidence>
<dbReference type="AlphaFoldDB" id="A0A8S0X3F1"/>
<evidence type="ECO:0000259" key="8">
    <source>
        <dbReference type="Pfam" id="PF05848"/>
    </source>
</evidence>
<dbReference type="Pfam" id="PF05848">
    <property type="entry name" value="CtsR"/>
    <property type="match status" value="1"/>
</dbReference>
<comment type="similarity">
    <text evidence="1 7">Belongs to the CtsR family.</text>
</comment>
<dbReference type="EMBL" id="LR746496">
    <property type="protein sequence ID" value="CAA7600040.1"/>
    <property type="molecule type" value="Genomic_DNA"/>
</dbReference>
<keyword evidence="6 7" id="KW-0804">Transcription</keyword>
<dbReference type="Gene3D" id="3.30.56.130">
    <property type="entry name" value="Transcriptional regulator CtsR, winged HTH domain"/>
    <property type="match status" value="1"/>
</dbReference>
<dbReference type="InterPro" id="IPR041473">
    <property type="entry name" value="CtsR_C"/>
</dbReference>
<evidence type="ECO:0000313" key="12">
    <source>
        <dbReference type="Proteomes" id="UP001071230"/>
    </source>
</evidence>
<evidence type="ECO:0000259" key="9">
    <source>
        <dbReference type="Pfam" id="PF17727"/>
    </source>
</evidence>
<keyword evidence="5 7" id="KW-0238">DNA-binding</keyword>
<dbReference type="Gene3D" id="1.10.1200.150">
    <property type="entry name" value="Transcriptional regulator CtsR, C-terminal domain"/>
    <property type="match status" value="1"/>
</dbReference>
<evidence type="ECO:0000313" key="11">
    <source>
        <dbReference type="EMBL" id="CEJ07815.1"/>
    </source>
</evidence>
<accession>A0A8S0X3F1</accession>
<feature type="domain" description="CtsR N-terminal HTH" evidence="8">
    <location>
        <begin position="3"/>
        <end position="73"/>
    </location>
</feature>
<dbReference type="Pfam" id="PF17727">
    <property type="entry name" value="CtsR_C"/>
    <property type="match status" value="1"/>
</dbReference>
<dbReference type="Proteomes" id="UP001071230">
    <property type="component" value="Unassembled WGS sequence"/>
</dbReference>
<sequence length="156" mass="17338">MGNLADRIEQYIKEAMARAEEGYVVLQRGILAEAFSCAPSQINYVLDTRFTVERGYLVESRRGGGGYLRIVRLEVAADGLLHEVMGQLIGDSVSLERANGLLARLYDEEILTAREAAIIKSILSREALGGRGPEENALRARLMKRIITTLCREDLQ</sequence>
<evidence type="ECO:0000256" key="1">
    <source>
        <dbReference type="ARBA" id="ARBA00010189"/>
    </source>
</evidence>
<evidence type="ECO:0000256" key="5">
    <source>
        <dbReference type="ARBA" id="ARBA00023125"/>
    </source>
</evidence>
<evidence type="ECO:0000313" key="10">
    <source>
        <dbReference type="EMBL" id="CAA7600040.1"/>
    </source>
</evidence>
<dbReference type="RefSeq" id="WP_240983774.1">
    <property type="nucleotide sequence ID" value="NZ_CDGJ01000066.1"/>
</dbReference>
<evidence type="ECO:0000256" key="3">
    <source>
        <dbReference type="ARBA" id="ARBA00022491"/>
    </source>
</evidence>